<keyword evidence="3" id="KW-1185">Reference proteome</keyword>
<dbReference type="InterPro" id="IPR002545">
    <property type="entry name" value="CheW-lke_dom"/>
</dbReference>
<protein>
    <submittedName>
        <fullName evidence="2">Chemotaxis protein CheW</fullName>
    </submittedName>
</protein>
<dbReference type="KEGG" id="faf:OE104_03915"/>
<dbReference type="AlphaFoldDB" id="A0A9E8LVJ4"/>
<organism evidence="2 3">
    <name type="scientific">Fervidibacillus albus</name>
    <dbReference type="NCBI Taxonomy" id="2980026"/>
    <lineage>
        <taxon>Bacteria</taxon>
        <taxon>Bacillati</taxon>
        <taxon>Bacillota</taxon>
        <taxon>Bacilli</taxon>
        <taxon>Bacillales</taxon>
        <taxon>Bacillaceae</taxon>
        <taxon>Fervidibacillus</taxon>
    </lineage>
</organism>
<evidence type="ECO:0000259" key="1">
    <source>
        <dbReference type="PROSITE" id="PS50851"/>
    </source>
</evidence>
<dbReference type="SMART" id="SM00260">
    <property type="entry name" value="CheW"/>
    <property type="match status" value="1"/>
</dbReference>
<dbReference type="Proteomes" id="UP001164718">
    <property type="component" value="Chromosome"/>
</dbReference>
<gene>
    <name evidence="2" type="ORF">OE104_03915</name>
</gene>
<evidence type="ECO:0000313" key="2">
    <source>
        <dbReference type="EMBL" id="WAA10482.1"/>
    </source>
</evidence>
<feature type="domain" description="CheW-like" evidence="1">
    <location>
        <begin position="3"/>
        <end position="142"/>
    </location>
</feature>
<name>A0A9E8LVJ4_9BACI</name>
<accession>A0A9E8LVJ4</accession>
<dbReference type="Gene3D" id="2.30.30.40">
    <property type="entry name" value="SH3 Domains"/>
    <property type="match status" value="1"/>
</dbReference>
<dbReference type="PROSITE" id="PS50851">
    <property type="entry name" value="CHEW"/>
    <property type="match status" value="1"/>
</dbReference>
<dbReference type="GO" id="GO:0006935">
    <property type="term" value="P:chemotaxis"/>
    <property type="evidence" value="ECO:0007669"/>
    <property type="project" value="InterPro"/>
</dbReference>
<dbReference type="Pfam" id="PF01584">
    <property type="entry name" value="CheW"/>
    <property type="match status" value="1"/>
</dbReference>
<dbReference type="GO" id="GO:0007165">
    <property type="term" value="P:signal transduction"/>
    <property type="evidence" value="ECO:0007669"/>
    <property type="project" value="InterPro"/>
</dbReference>
<dbReference type="Gene3D" id="2.40.50.180">
    <property type="entry name" value="CheA-289, Domain 4"/>
    <property type="match status" value="1"/>
</dbReference>
<dbReference type="RefSeq" id="WP_275418273.1">
    <property type="nucleotide sequence ID" value="NZ_CP106878.1"/>
</dbReference>
<dbReference type="PANTHER" id="PTHR22617:SF23">
    <property type="entry name" value="CHEMOTAXIS PROTEIN CHEW"/>
    <property type="match status" value="1"/>
</dbReference>
<reference evidence="2" key="1">
    <citation type="submission" date="2022-09" db="EMBL/GenBank/DDBJ databases">
        <title>Complete Genomes of Fervidibacillus albus and Fervidibacillus halotolerans isolated from tidal flat sediments.</title>
        <authorList>
            <person name="Kwon K.K."/>
            <person name="Yang S.-H."/>
            <person name="Park M.J."/>
            <person name="Oh H.-M."/>
        </authorList>
    </citation>
    <scope>NUCLEOTIDE SEQUENCE</scope>
    <source>
        <strain evidence="2">MEBiC13591</strain>
    </source>
</reference>
<dbReference type="InterPro" id="IPR039315">
    <property type="entry name" value="CheW"/>
</dbReference>
<dbReference type="PANTHER" id="PTHR22617">
    <property type="entry name" value="CHEMOTAXIS SENSOR HISTIDINE KINASE-RELATED"/>
    <property type="match status" value="1"/>
</dbReference>
<proteinExistence type="predicted"/>
<dbReference type="EMBL" id="CP106878">
    <property type="protein sequence ID" value="WAA10482.1"/>
    <property type="molecule type" value="Genomic_DNA"/>
</dbReference>
<dbReference type="GO" id="GO:0005829">
    <property type="term" value="C:cytosol"/>
    <property type="evidence" value="ECO:0007669"/>
    <property type="project" value="TreeGrafter"/>
</dbReference>
<dbReference type="InterPro" id="IPR036061">
    <property type="entry name" value="CheW-like_dom_sf"/>
</dbReference>
<dbReference type="SUPFAM" id="SSF50341">
    <property type="entry name" value="CheW-like"/>
    <property type="match status" value="1"/>
</dbReference>
<sequence length="161" mass="18876">MERKKWVIFQVETEEYAIEVGRVISIERTEPFTPIPQLPEYVKGIMKVRNELVPVVDLRKVLYEKDEQENESVRIIVLKTNRMPIALLVTEAKELIETEEGNEKQVGLINYKQTAFFKSVIQLQNRLITVIDSDVLIETLDGIREIYTYMEEQRKPTAAEY</sequence>
<evidence type="ECO:0000313" key="3">
    <source>
        <dbReference type="Proteomes" id="UP001164718"/>
    </source>
</evidence>